<protein>
    <submittedName>
        <fullName evidence="2">Uncharacterized protein</fullName>
    </submittedName>
</protein>
<dbReference type="EMBL" id="AM486448">
    <property type="protein sequence ID" value="CAN71016.1"/>
    <property type="molecule type" value="Genomic_DNA"/>
</dbReference>
<dbReference type="Gene3D" id="3.40.50.2000">
    <property type="entry name" value="Glycogen Phosphorylase B"/>
    <property type="match status" value="2"/>
</dbReference>
<keyword evidence="1" id="KW-0808">Transferase</keyword>
<name>A5C8Y5_VITVI</name>
<dbReference type="SUPFAM" id="SSF53756">
    <property type="entry name" value="UDP-Glycosyltransferase/glycogen phosphorylase"/>
    <property type="match status" value="1"/>
</dbReference>
<sequence>MVRLPLPLPAVHGLPDSAESTSELPFHLFPNLKRAYDQLQLPLTEFLQNSDVNWLIYDFAPHCILAACSLAFMGPPAKLIRRDQQHVEDLTVVPEWIPFPSTVAYRLYEVIGIHDCMDPEAPDFFRLAKVIEGCRFVAIRSCAGLEGDSLSLLEKLYQKPVVPMGLLPAKVNDSERAENRDLLSLRQWLDEKIQNFVLYVAIGSEFTLSQDEMNELASGIEKSGLPFIWVVKTKDDPIITGFESRVSGRGLVWANSAPQKQILAHPSIGGFLTHCGWSFVIEGLGLGWVLIIFPGGFFGSRVGGKTP</sequence>
<dbReference type="ExpressionAtlas" id="A5C8Y5">
    <property type="expression patterns" value="baseline and differential"/>
</dbReference>
<gene>
    <name evidence="2" type="ORF">VITISV_015139</name>
</gene>
<dbReference type="CAZy" id="GT1">
    <property type="family name" value="Glycosyltransferase Family 1"/>
</dbReference>
<accession>A5C8Y5</accession>
<evidence type="ECO:0000313" key="2">
    <source>
        <dbReference type="EMBL" id="CAN71016.1"/>
    </source>
</evidence>
<dbReference type="InterPro" id="IPR002213">
    <property type="entry name" value="UDP_glucos_trans"/>
</dbReference>
<dbReference type="PANTHER" id="PTHR48049:SF60">
    <property type="entry name" value="UDP-GLYCOSYLTRANSFERASE 91B1"/>
    <property type="match status" value="1"/>
</dbReference>
<dbReference type="OrthoDB" id="1740195at2759"/>
<organism evidence="2">
    <name type="scientific">Vitis vinifera</name>
    <name type="common">Grape</name>
    <dbReference type="NCBI Taxonomy" id="29760"/>
    <lineage>
        <taxon>Eukaryota</taxon>
        <taxon>Viridiplantae</taxon>
        <taxon>Streptophyta</taxon>
        <taxon>Embryophyta</taxon>
        <taxon>Tracheophyta</taxon>
        <taxon>Spermatophyta</taxon>
        <taxon>Magnoliopsida</taxon>
        <taxon>eudicotyledons</taxon>
        <taxon>Gunneridae</taxon>
        <taxon>Pentapetalae</taxon>
        <taxon>rosids</taxon>
        <taxon>Vitales</taxon>
        <taxon>Vitaceae</taxon>
        <taxon>Viteae</taxon>
        <taxon>Vitis</taxon>
    </lineage>
</organism>
<dbReference type="PANTHER" id="PTHR48049">
    <property type="entry name" value="GLYCOSYLTRANSFERASE"/>
    <property type="match status" value="1"/>
</dbReference>
<reference evidence="2" key="1">
    <citation type="journal article" date="2007" name="PLoS ONE">
        <title>The first genome sequence of an elite grapevine cultivar (Pinot noir Vitis vinifera L.): coping with a highly heterozygous genome.</title>
        <authorList>
            <person name="Velasco R."/>
            <person name="Zharkikh A."/>
            <person name="Troggio M."/>
            <person name="Cartwright D.A."/>
            <person name="Cestaro A."/>
            <person name="Pruss D."/>
            <person name="Pindo M."/>
            <person name="FitzGerald L.M."/>
            <person name="Vezzulli S."/>
            <person name="Reid J."/>
            <person name="Malacarne G."/>
            <person name="Iliev D."/>
            <person name="Coppola G."/>
            <person name="Wardell B."/>
            <person name="Micheletti D."/>
            <person name="Macalma T."/>
            <person name="Facci M."/>
            <person name="Mitchell J.T."/>
            <person name="Perazzolli M."/>
            <person name="Eldredge G."/>
            <person name="Gatto P."/>
            <person name="Oyzerski R."/>
            <person name="Moretto M."/>
            <person name="Gutin N."/>
            <person name="Stefanini M."/>
            <person name="Chen Y."/>
            <person name="Segala C."/>
            <person name="Davenport C."/>
            <person name="Dematte L."/>
            <person name="Mraz A."/>
            <person name="Battilana J."/>
            <person name="Stormo K."/>
            <person name="Costa F."/>
            <person name="Tao Q."/>
            <person name="Si-Ammour A."/>
            <person name="Harkins T."/>
            <person name="Lackey A."/>
            <person name="Perbost C."/>
            <person name="Taillon B."/>
            <person name="Stella A."/>
            <person name="Solovyev V."/>
            <person name="Fawcett J.A."/>
            <person name="Sterck L."/>
            <person name="Vandepoele K."/>
            <person name="Grando S.M."/>
            <person name="Toppo S."/>
            <person name="Moser C."/>
            <person name="Lanchbury J."/>
            <person name="Bogden R."/>
            <person name="Skolnick M."/>
            <person name="Sgaramella V."/>
            <person name="Bhatnagar S.K."/>
            <person name="Fontana P."/>
            <person name="Gutin A."/>
            <person name="Van de Peer Y."/>
            <person name="Salamini F."/>
            <person name="Viola R."/>
        </authorList>
    </citation>
    <scope>NUCLEOTIDE SEQUENCE</scope>
</reference>
<dbReference type="GO" id="GO:0035251">
    <property type="term" value="F:UDP-glucosyltransferase activity"/>
    <property type="evidence" value="ECO:0007669"/>
    <property type="project" value="InterPro"/>
</dbReference>
<dbReference type="Pfam" id="PF00201">
    <property type="entry name" value="UDPGT"/>
    <property type="match status" value="1"/>
</dbReference>
<dbReference type="InterPro" id="IPR050481">
    <property type="entry name" value="UDP-glycosyltransf_plant"/>
</dbReference>
<proteinExistence type="predicted"/>
<dbReference type="AlphaFoldDB" id="A5C8Y5"/>
<evidence type="ECO:0000256" key="1">
    <source>
        <dbReference type="ARBA" id="ARBA00022679"/>
    </source>
</evidence>